<dbReference type="Gene3D" id="3.40.50.300">
    <property type="entry name" value="P-loop containing nucleotide triphosphate hydrolases"/>
    <property type="match status" value="1"/>
</dbReference>
<dbReference type="GO" id="GO:0016887">
    <property type="term" value="F:ATP hydrolysis activity"/>
    <property type="evidence" value="ECO:0007669"/>
    <property type="project" value="InterPro"/>
</dbReference>
<dbReference type="PANTHER" id="PTHR32182:SF23">
    <property type="entry name" value="ATP BINDING PROTEIN"/>
    <property type="match status" value="1"/>
</dbReference>
<dbReference type="EMBL" id="BHVO01000008">
    <property type="protein sequence ID" value="GCA69318.1"/>
    <property type="molecule type" value="Genomic_DNA"/>
</dbReference>
<evidence type="ECO:0000313" key="2">
    <source>
        <dbReference type="EMBL" id="GCA69318.1"/>
    </source>
</evidence>
<dbReference type="SUPFAM" id="SSF52540">
    <property type="entry name" value="P-loop containing nucleoside triphosphate hydrolases"/>
    <property type="match status" value="1"/>
</dbReference>
<gene>
    <name evidence="2" type="primary">recF_1</name>
    <name evidence="2" type="ORF">MiYa_00843</name>
</gene>
<dbReference type="GO" id="GO:0005524">
    <property type="term" value="F:ATP binding"/>
    <property type="evidence" value="ECO:0007669"/>
    <property type="project" value="InterPro"/>
</dbReference>
<protein>
    <submittedName>
        <fullName evidence="2">DNA replication and repair protein RecF</fullName>
    </submittedName>
</protein>
<accession>A0A5A5R3E8</accession>
<dbReference type="Proteomes" id="UP000323569">
    <property type="component" value="Unassembled WGS sequence"/>
</dbReference>
<reference evidence="2 3" key="1">
    <citation type="submission" date="2018-09" db="EMBL/GenBank/DDBJ databases">
        <title>Evolutionary history of phycoerythrin pigmentation in the water bloom-forming cyanobacterium Microcystis aeruginosa.</title>
        <authorList>
            <person name="Tanabe Y."/>
            <person name="Tanabe Y."/>
            <person name="Yamaguchi H."/>
        </authorList>
    </citation>
    <scope>NUCLEOTIDE SEQUENCE [LARGE SCALE GENOMIC DNA]</scope>
    <source>
        <strain evidence="2 3">NIES-2519</strain>
    </source>
</reference>
<feature type="domain" description="ATPase AAA-type core" evidence="1">
    <location>
        <begin position="25"/>
        <end position="328"/>
    </location>
</feature>
<organism evidence="2 3">
    <name type="scientific">Microcystis aeruginosa NIES-2519</name>
    <dbReference type="NCBI Taxonomy" id="2303981"/>
    <lineage>
        <taxon>Bacteria</taxon>
        <taxon>Bacillati</taxon>
        <taxon>Cyanobacteriota</taxon>
        <taxon>Cyanophyceae</taxon>
        <taxon>Oscillatoriophycideae</taxon>
        <taxon>Chroococcales</taxon>
        <taxon>Microcystaceae</taxon>
        <taxon>Microcystis</taxon>
    </lineage>
</organism>
<dbReference type="GO" id="GO:0006302">
    <property type="term" value="P:double-strand break repair"/>
    <property type="evidence" value="ECO:0007669"/>
    <property type="project" value="TreeGrafter"/>
</dbReference>
<dbReference type="InterPro" id="IPR027417">
    <property type="entry name" value="P-loop_NTPase"/>
</dbReference>
<dbReference type="AlphaFoldDB" id="A0A5A5R3E8"/>
<dbReference type="GO" id="GO:0000731">
    <property type="term" value="P:DNA synthesis involved in DNA repair"/>
    <property type="evidence" value="ECO:0007669"/>
    <property type="project" value="TreeGrafter"/>
</dbReference>
<name>A0A5A5R3E8_MICAE</name>
<comment type="caution">
    <text evidence="2">The sequence shown here is derived from an EMBL/GenBank/DDBJ whole genome shotgun (WGS) entry which is preliminary data.</text>
</comment>
<evidence type="ECO:0000313" key="3">
    <source>
        <dbReference type="Proteomes" id="UP000323569"/>
    </source>
</evidence>
<evidence type="ECO:0000259" key="1">
    <source>
        <dbReference type="Pfam" id="PF13304"/>
    </source>
</evidence>
<proteinExistence type="predicted"/>
<dbReference type="Pfam" id="PF13304">
    <property type="entry name" value="AAA_21"/>
    <property type="match status" value="1"/>
</dbReference>
<dbReference type="InterPro" id="IPR003959">
    <property type="entry name" value="ATPase_AAA_core"/>
</dbReference>
<dbReference type="RefSeq" id="WP_149978867.1">
    <property type="nucleotide sequence ID" value="NZ_BHVO01000008.1"/>
</dbReference>
<dbReference type="PANTHER" id="PTHR32182">
    <property type="entry name" value="DNA REPLICATION AND REPAIR PROTEIN RECF"/>
    <property type="match status" value="1"/>
</dbReference>
<sequence length="428" mass="49357">MKIKSIKLINYRGAVSLNIDFHRQLNVFIGVNGAGKSTILDSLAIMLSWLVNRLKNTNASGRLPEINETEINNGQWTAIIEITGVTEDSQEITWKIVKTRTGYIHAGERSNFSQLNEYSQEIQRQITDHQGQINLPLFVYYSVNRAVLDIPLKIKTKHQFESLSAYENALTSGSDFRTFFEWFRERKDLENENRKYQDYLIKPEGFCFPDPQLEAVRETIERFLPDFSNLSVRRNPLRMEVTKKNKIVTVNQLSDGEKCLIAMLGDLARRMAIANPQNPYPLTGNGVIIIDEIDLHLHPQWQRFVVPKLLEVFPNCQFFISTHSPNIITHVQPESLHFMEQTEMGIKVHPVQESYGKNVDRILEDLMGLETTRPKEIAEALKDIYEQISQNQLEAAKNNINDLRAKIQNDPELIKAEVIIRRKEIIGK</sequence>